<feature type="region of interest" description="Disordered" evidence="4">
    <location>
        <begin position="105"/>
        <end position="162"/>
    </location>
</feature>
<dbReference type="Pfam" id="PF16158">
    <property type="entry name" value="N_BRCA1_IG"/>
    <property type="match status" value="1"/>
</dbReference>
<dbReference type="Pfam" id="PF00569">
    <property type="entry name" value="ZZ"/>
    <property type="match status" value="3"/>
</dbReference>
<dbReference type="CDD" id="cd02341">
    <property type="entry name" value="ZZ_ZZZ3"/>
    <property type="match status" value="1"/>
</dbReference>
<keyword evidence="1" id="KW-0479">Metal-binding</keyword>
<feature type="region of interest" description="Disordered" evidence="4">
    <location>
        <begin position="734"/>
        <end position="807"/>
    </location>
</feature>
<evidence type="ECO:0000259" key="5">
    <source>
        <dbReference type="SMART" id="SM00291"/>
    </source>
</evidence>
<dbReference type="CDD" id="cd02340">
    <property type="entry name" value="ZZ_NBR1_like"/>
    <property type="match status" value="1"/>
</dbReference>
<keyword evidence="3" id="KW-0862">Zinc</keyword>
<dbReference type="EMBL" id="JAULSR010000001">
    <property type="protein sequence ID" value="KAK0636325.1"/>
    <property type="molecule type" value="Genomic_DNA"/>
</dbReference>
<feature type="region of interest" description="Disordered" evidence="4">
    <location>
        <begin position="275"/>
        <end position="300"/>
    </location>
</feature>
<proteinExistence type="predicted"/>
<dbReference type="GO" id="GO:0008270">
    <property type="term" value="F:zinc ion binding"/>
    <property type="evidence" value="ECO:0007669"/>
    <property type="project" value="UniProtKB-KW"/>
</dbReference>
<sequence>MASSSSTSPDTLVTIKVNLDGQSHRRFKLPLRDLGINVLEIKLRSILAIPAGADAVFERYSDSVTSYVVLDQKNPAVYKQLYRAAKAKQKLKLRVSVKAAEELLEEKTGSKPASVTDEVEEEASEIIESTGTSEEPELSAVSTSPSTVSLEERLPEPEATQTAMERSREALQASMAASMAHKPPMTRLTSSKSGGCPFSHLATSTMPNPHRANYAVCCNSCDQTIPEAHYHCSTCDDGDFDLCQDCVDRGITCYGANHWLIKRFVKDGVITNSTTERIAPKPKSKAQAEPTEKQAAPIAAAAERSERVVPMFTDFLYSSIRTCNCCVQELPEVEFVHCTTCEDFDLCRACFAKNRHGHHPKHGFAAAVEGTRLEPVVAHRLAPGRSQAHNAICDGCDKAILGIRHKCLDCPDWDYCSDCHKNAAFIHADHRFVPIYEPLEPFKNLASRAMSRSTHAGVSCDGPLCSTGRNSSTYIVGDRYKCAVCNDTDFCANCEASPANTHNRTHPLIKFKTPVRHVSVTTTGEHESGRQMRTMGDRRDGRPAVTGSRSTETPAQNSNSTNVVTVVGVQPSEPTPLAKVEEEVKLEEVEVKLEEVEEKPVVAEDLRAIFVRDSVDDGTVIAPNHIFEQTWVLRNEGNIAWPAGCSVKYVGGDYMGYVDPNHAAAVRDIVSCYESTICYLPLGPGEEFAFTVLLRTPQRSGRFVSNWRLTTKNGLKFGHRLWCDVVVETPKVTEPAPPVEETKEEEPVSAPVEEKKEEVETETQMATAPKPHESQMIFPKLEKESPVSSIHEAETKSQTSRSIEDEFEDCAEDDDWANSDDGFLTDEEYDVLDASDEEYLVGQQNKVKK</sequence>
<keyword evidence="7" id="KW-1185">Reference proteome</keyword>
<feature type="compositionally biased region" description="Polar residues" evidence="4">
    <location>
        <begin position="140"/>
        <end position="149"/>
    </location>
</feature>
<dbReference type="InterPro" id="IPR043145">
    <property type="entry name" value="Znf_ZZ_sf"/>
</dbReference>
<dbReference type="PANTHER" id="PTHR20930:SF0">
    <property type="entry name" value="PROTEIN ILRUN"/>
    <property type="match status" value="1"/>
</dbReference>
<protein>
    <recommendedName>
        <fullName evidence="5">ZZ-type domain-containing protein</fullName>
    </recommendedName>
</protein>
<dbReference type="AlphaFoldDB" id="A0AA39XME7"/>
<feature type="compositionally biased region" description="Polar residues" evidence="4">
    <location>
        <begin position="547"/>
        <end position="556"/>
    </location>
</feature>
<evidence type="ECO:0000256" key="2">
    <source>
        <dbReference type="ARBA" id="ARBA00022771"/>
    </source>
</evidence>
<dbReference type="Gene3D" id="2.60.40.10">
    <property type="entry name" value="Immunoglobulins"/>
    <property type="match status" value="1"/>
</dbReference>
<keyword evidence="2" id="KW-0863">Zinc-finger</keyword>
<dbReference type="SMART" id="SM00291">
    <property type="entry name" value="ZnF_ZZ"/>
    <property type="match status" value="4"/>
</dbReference>
<name>A0AA39XME7_9PEZI</name>
<dbReference type="SUPFAM" id="SSF57850">
    <property type="entry name" value="RING/U-box"/>
    <property type="match status" value="4"/>
</dbReference>
<feature type="compositionally biased region" description="Basic and acidic residues" evidence="4">
    <location>
        <begin position="780"/>
        <end position="795"/>
    </location>
</feature>
<dbReference type="InterPro" id="IPR013783">
    <property type="entry name" value="Ig-like_fold"/>
</dbReference>
<dbReference type="CDD" id="cd02249">
    <property type="entry name" value="ZZ"/>
    <property type="match status" value="1"/>
</dbReference>
<dbReference type="CDD" id="cd14947">
    <property type="entry name" value="NBR1_like"/>
    <property type="match status" value="1"/>
</dbReference>
<organism evidence="6 7">
    <name type="scientific">Bombardia bombarda</name>
    <dbReference type="NCBI Taxonomy" id="252184"/>
    <lineage>
        <taxon>Eukaryota</taxon>
        <taxon>Fungi</taxon>
        <taxon>Dikarya</taxon>
        <taxon>Ascomycota</taxon>
        <taxon>Pezizomycotina</taxon>
        <taxon>Sordariomycetes</taxon>
        <taxon>Sordariomycetidae</taxon>
        <taxon>Sordariales</taxon>
        <taxon>Lasiosphaeriaceae</taxon>
        <taxon>Bombardia</taxon>
    </lineage>
</organism>
<reference evidence="6" key="1">
    <citation type="submission" date="2023-06" db="EMBL/GenBank/DDBJ databases">
        <title>Genome-scale phylogeny and comparative genomics of the fungal order Sordariales.</title>
        <authorList>
            <consortium name="Lawrence Berkeley National Laboratory"/>
            <person name="Hensen N."/>
            <person name="Bonometti L."/>
            <person name="Westerberg I."/>
            <person name="Brannstrom I.O."/>
            <person name="Guillou S."/>
            <person name="Cros-Aarteil S."/>
            <person name="Calhoun S."/>
            <person name="Haridas S."/>
            <person name="Kuo A."/>
            <person name="Mondo S."/>
            <person name="Pangilinan J."/>
            <person name="Riley R."/>
            <person name="LaButti K."/>
            <person name="Andreopoulos B."/>
            <person name="Lipzen A."/>
            <person name="Chen C."/>
            <person name="Yanf M."/>
            <person name="Daum C."/>
            <person name="Ng V."/>
            <person name="Clum A."/>
            <person name="Steindorff A."/>
            <person name="Ohm R."/>
            <person name="Martin F."/>
            <person name="Silar P."/>
            <person name="Natvig D."/>
            <person name="Lalanne C."/>
            <person name="Gautier V."/>
            <person name="Ament-velasquez S.L."/>
            <person name="Kruys A."/>
            <person name="Hutchinson M.I."/>
            <person name="Powell A.J."/>
            <person name="Barry K."/>
            <person name="Miller A.N."/>
            <person name="Grigoriev I.V."/>
            <person name="Debuchy R."/>
            <person name="Gladieux P."/>
            <person name="Thoren M.H."/>
            <person name="Johannesson H."/>
        </authorList>
    </citation>
    <scope>NUCLEOTIDE SEQUENCE</scope>
    <source>
        <strain evidence="6">SMH3391-2</strain>
    </source>
</reference>
<feature type="domain" description="ZZ-type" evidence="5">
    <location>
        <begin position="454"/>
        <end position="508"/>
    </location>
</feature>
<feature type="region of interest" description="Disordered" evidence="4">
    <location>
        <begin position="520"/>
        <end position="559"/>
    </location>
</feature>
<comment type="caution">
    <text evidence="6">The sequence shown here is derived from an EMBL/GenBank/DDBJ whole genome shotgun (WGS) entry which is preliminary data.</text>
</comment>
<evidence type="ECO:0000256" key="4">
    <source>
        <dbReference type="SAM" id="MobiDB-lite"/>
    </source>
</evidence>
<dbReference type="PANTHER" id="PTHR20930">
    <property type="entry name" value="OVARIAN CARCINOMA ANTIGEN CA125-RELATED"/>
    <property type="match status" value="1"/>
</dbReference>
<accession>A0AA39XME7</accession>
<feature type="domain" description="ZZ-type" evidence="5">
    <location>
        <begin position="212"/>
        <end position="260"/>
    </location>
</feature>
<feature type="domain" description="ZZ-type" evidence="5">
    <location>
        <begin position="387"/>
        <end position="429"/>
    </location>
</feature>
<dbReference type="InterPro" id="IPR032350">
    <property type="entry name" value="Nbr1_FW"/>
</dbReference>
<evidence type="ECO:0000256" key="3">
    <source>
        <dbReference type="ARBA" id="ARBA00022833"/>
    </source>
</evidence>
<evidence type="ECO:0000256" key="1">
    <source>
        <dbReference type="ARBA" id="ARBA00022723"/>
    </source>
</evidence>
<feature type="domain" description="ZZ-type" evidence="5">
    <location>
        <begin position="317"/>
        <end position="362"/>
    </location>
</feature>
<evidence type="ECO:0000313" key="6">
    <source>
        <dbReference type="EMBL" id="KAK0636325.1"/>
    </source>
</evidence>
<feature type="compositionally biased region" description="Basic and acidic residues" evidence="4">
    <location>
        <begin position="524"/>
        <end position="542"/>
    </location>
</feature>
<gene>
    <name evidence="6" type="ORF">B0T17DRAFT_483001</name>
</gene>
<dbReference type="InterPro" id="IPR041981">
    <property type="entry name" value="ZZZ3_ZZ"/>
</dbReference>
<evidence type="ECO:0000313" key="7">
    <source>
        <dbReference type="Proteomes" id="UP001174934"/>
    </source>
</evidence>
<dbReference type="Proteomes" id="UP001174934">
    <property type="component" value="Unassembled WGS sequence"/>
</dbReference>
<dbReference type="InterPro" id="IPR000433">
    <property type="entry name" value="Znf_ZZ"/>
</dbReference>
<dbReference type="Gene3D" id="3.30.60.90">
    <property type="match status" value="4"/>
</dbReference>